<name>A0A7W4NZE8_9PROT</name>
<feature type="domain" description="DUF2268" evidence="1">
    <location>
        <begin position="53"/>
        <end position="210"/>
    </location>
</feature>
<comment type="caution">
    <text evidence="2">The sequence shown here is derived from an EMBL/GenBank/DDBJ whole genome shotgun (WGS) entry which is preliminary data.</text>
</comment>
<dbReference type="Proteomes" id="UP000577891">
    <property type="component" value="Unassembled WGS sequence"/>
</dbReference>
<gene>
    <name evidence="2" type="ORF">HLH35_06675</name>
</gene>
<organism evidence="2 3">
    <name type="scientific">Gluconacetobacter asukensis</name>
    <dbReference type="NCBI Taxonomy" id="1017181"/>
    <lineage>
        <taxon>Bacteria</taxon>
        <taxon>Pseudomonadati</taxon>
        <taxon>Pseudomonadota</taxon>
        <taxon>Alphaproteobacteria</taxon>
        <taxon>Acetobacterales</taxon>
        <taxon>Acetobacteraceae</taxon>
        <taxon>Gluconacetobacter</taxon>
    </lineage>
</organism>
<sequence>MHNWHLHWLNATGGLHAQQAGIHQAIAQAHTLLATMLPPPPLDILIQRGRAGTIPEVGMGGRAWHARLVSLTINPDNPNTAATIANGILTRDMLHEAHHTLRMAGPGYGRTFGEAMVSEGLACHFARTLSQTPPAPWENAVDRPTILHHHDRLPPMAATGYDHALWFFGQADIPRWFGYTLGCEMVQAWRDTAGPLSPERWINVPSGDVIAAAHTAGLLPAEAAPRQR</sequence>
<evidence type="ECO:0000313" key="2">
    <source>
        <dbReference type="EMBL" id="MBB2171807.1"/>
    </source>
</evidence>
<dbReference type="RefSeq" id="WP_182978397.1">
    <property type="nucleotide sequence ID" value="NZ_BAABGB010000013.1"/>
</dbReference>
<keyword evidence="3" id="KW-1185">Reference proteome</keyword>
<dbReference type="Pfam" id="PF10026">
    <property type="entry name" value="DUF2268"/>
    <property type="match status" value="1"/>
</dbReference>
<dbReference type="InterPro" id="IPR018728">
    <property type="entry name" value="DUF2268"/>
</dbReference>
<dbReference type="AlphaFoldDB" id="A0A7W4NZE8"/>
<dbReference type="EMBL" id="JABEQE010000004">
    <property type="protein sequence ID" value="MBB2171807.1"/>
    <property type="molecule type" value="Genomic_DNA"/>
</dbReference>
<reference evidence="2 3" key="1">
    <citation type="submission" date="2020-04" db="EMBL/GenBank/DDBJ databases">
        <title>Description of novel Gluconacetobacter.</title>
        <authorList>
            <person name="Sombolestani A."/>
        </authorList>
    </citation>
    <scope>NUCLEOTIDE SEQUENCE [LARGE SCALE GENOMIC DNA]</scope>
    <source>
        <strain evidence="2 3">LMG 27724</strain>
    </source>
</reference>
<protein>
    <recommendedName>
        <fullName evidence="1">DUF2268 domain-containing protein</fullName>
    </recommendedName>
</protein>
<evidence type="ECO:0000259" key="1">
    <source>
        <dbReference type="Pfam" id="PF10026"/>
    </source>
</evidence>
<accession>A0A7W4NZE8</accession>
<proteinExistence type="predicted"/>
<evidence type="ECO:0000313" key="3">
    <source>
        <dbReference type="Proteomes" id="UP000577891"/>
    </source>
</evidence>